<dbReference type="GO" id="GO:0000725">
    <property type="term" value="P:recombinational repair"/>
    <property type="evidence" value="ECO:0007669"/>
    <property type="project" value="UniProtKB-UniRule"/>
</dbReference>
<evidence type="ECO:0000256" key="2">
    <source>
        <dbReference type="ARBA" id="ARBA00022741"/>
    </source>
</evidence>
<dbReference type="PANTHER" id="PTHR32472">
    <property type="entry name" value="DNA REPAIR PROTEIN RADA"/>
    <property type="match status" value="1"/>
</dbReference>
<feature type="region of interest" description="Lon-protease-like" evidence="11">
    <location>
        <begin position="356"/>
        <end position="460"/>
    </location>
</feature>
<keyword evidence="9 11" id="KW-0238">DNA-binding</keyword>
<dbReference type="InterPro" id="IPR004504">
    <property type="entry name" value="DNA_repair_RadA"/>
</dbReference>
<evidence type="ECO:0000256" key="8">
    <source>
        <dbReference type="ARBA" id="ARBA00023016"/>
    </source>
</evidence>
<dbReference type="InterPro" id="IPR014721">
    <property type="entry name" value="Ribsml_uS5_D2-typ_fold_subgr"/>
</dbReference>
<dbReference type="NCBIfam" id="TIGR00416">
    <property type="entry name" value="sms"/>
    <property type="match status" value="1"/>
</dbReference>
<evidence type="ECO:0000256" key="9">
    <source>
        <dbReference type="ARBA" id="ARBA00023125"/>
    </source>
</evidence>
<dbReference type="InterPro" id="IPR027417">
    <property type="entry name" value="P-loop_NTPase"/>
</dbReference>
<keyword evidence="16" id="KW-1185">Reference proteome</keyword>
<evidence type="ECO:0000256" key="13">
    <source>
        <dbReference type="RuleBase" id="RU003555"/>
    </source>
</evidence>
<keyword evidence="10 11" id="KW-0234">DNA repair</keyword>
<dbReference type="GO" id="GO:0006508">
    <property type="term" value="P:proteolysis"/>
    <property type="evidence" value="ECO:0007669"/>
    <property type="project" value="InterPro"/>
</dbReference>
<dbReference type="HAMAP" id="MF_01498">
    <property type="entry name" value="RadA_bact"/>
    <property type="match status" value="1"/>
</dbReference>
<evidence type="ECO:0000256" key="5">
    <source>
        <dbReference type="ARBA" id="ARBA00022801"/>
    </source>
</evidence>
<feature type="domain" description="RecA family profile 1" evidence="14">
    <location>
        <begin position="72"/>
        <end position="220"/>
    </location>
</feature>
<organism evidence="15 16">
    <name type="scientific">Orbus hercynius</name>
    <dbReference type="NCBI Taxonomy" id="593135"/>
    <lineage>
        <taxon>Bacteria</taxon>
        <taxon>Pseudomonadati</taxon>
        <taxon>Pseudomonadota</taxon>
        <taxon>Gammaproteobacteria</taxon>
        <taxon>Orbales</taxon>
        <taxon>Orbaceae</taxon>
        <taxon>Orbus</taxon>
    </lineage>
</organism>
<comment type="similarity">
    <text evidence="11 13">Belongs to the RecA family. RadA subfamily.</text>
</comment>
<dbReference type="GO" id="GO:0140664">
    <property type="term" value="F:ATP-dependent DNA damage sensor activity"/>
    <property type="evidence" value="ECO:0007669"/>
    <property type="project" value="InterPro"/>
</dbReference>
<dbReference type="FunFam" id="3.30.230.10:FF:000011">
    <property type="entry name" value="DNA repair protein RadA"/>
    <property type="match status" value="1"/>
</dbReference>
<keyword evidence="4 13" id="KW-0863">Zinc-finger</keyword>
<dbReference type="GO" id="GO:0003684">
    <property type="term" value="F:damaged DNA binding"/>
    <property type="evidence" value="ECO:0007669"/>
    <property type="project" value="InterPro"/>
</dbReference>
<dbReference type="RefSeq" id="WP_121145197.1">
    <property type="nucleotide sequence ID" value="NZ_RBWY01000003.1"/>
</dbReference>
<evidence type="ECO:0000259" key="14">
    <source>
        <dbReference type="PROSITE" id="PS50162"/>
    </source>
</evidence>
<keyword evidence="6 13" id="KW-0862">Zinc</keyword>
<dbReference type="SUPFAM" id="SSF54211">
    <property type="entry name" value="Ribosomal protein S5 domain 2-like"/>
    <property type="match status" value="1"/>
</dbReference>
<dbReference type="EMBL" id="RBWY01000003">
    <property type="protein sequence ID" value="RKS85037.1"/>
    <property type="molecule type" value="Genomic_DNA"/>
</dbReference>
<keyword evidence="5" id="KW-0378">Hydrolase</keyword>
<comment type="function">
    <text evidence="13">DNA-dependent ATPase involved in processing of recombination intermediates, plays a role in repairing DNA breaks. Stimulates the branch migration of RecA-mediated strand transfer reactions, allowing the 3' invading strand to extend heteroduplex DNA faster. Binds ssDNA in the presence of ADP but not other nucleotides, has ATPase activity that is stimulated by ssDNA and various branched DNA structures, but inhibited by SSB. Does not have RecA's homology-searching function.</text>
</comment>
<dbReference type="Pfam" id="PF18073">
    <property type="entry name" value="Zn_ribbon_LapB"/>
    <property type="match status" value="1"/>
</dbReference>
<dbReference type="Gene3D" id="3.30.230.10">
    <property type="match status" value="1"/>
</dbReference>
<dbReference type="Pfam" id="PF05362">
    <property type="entry name" value="Lon_C"/>
    <property type="match status" value="1"/>
</dbReference>
<protein>
    <recommendedName>
        <fullName evidence="11 12">DNA repair protein RadA</fullName>
    </recommendedName>
</protein>
<dbReference type="PROSITE" id="PS50162">
    <property type="entry name" value="RECA_2"/>
    <property type="match status" value="1"/>
</dbReference>
<evidence type="ECO:0000256" key="11">
    <source>
        <dbReference type="HAMAP-Rule" id="MF_01498"/>
    </source>
</evidence>
<dbReference type="GO" id="GO:0005829">
    <property type="term" value="C:cytosol"/>
    <property type="evidence" value="ECO:0007669"/>
    <property type="project" value="TreeGrafter"/>
</dbReference>
<name>A0A495RC39_9GAMM</name>
<evidence type="ECO:0000313" key="15">
    <source>
        <dbReference type="EMBL" id="RKS85037.1"/>
    </source>
</evidence>
<proteinExistence type="inferred from homology"/>
<evidence type="ECO:0000256" key="6">
    <source>
        <dbReference type="ARBA" id="ARBA00022833"/>
    </source>
</evidence>
<dbReference type="InterPro" id="IPR003593">
    <property type="entry name" value="AAA+_ATPase"/>
</dbReference>
<comment type="domain">
    <text evidence="11">The middle region has homology to RecA with ATPase motifs including the RadA KNRFG motif, while the C-terminus is homologous to Lon protease.</text>
</comment>
<evidence type="ECO:0000256" key="4">
    <source>
        <dbReference type="ARBA" id="ARBA00022771"/>
    </source>
</evidence>
<dbReference type="CDD" id="cd01121">
    <property type="entry name" value="RadA_SMS_N"/>
    <property type="match status" value="1"/>
</dbReference>
<dbReference type="InterPro" id="IPR020568">
    <property type="entry name" value="Ribosomal_Su5_D2-typ_SF"/>
</dbReference>
<dbReference type="GO" id="GO:0004176">
    <property type="term" value="F:ATP-dependent peptidase activity"/>
    <property type="evidence" value="ECO:0007669"/>
    <property type="project" value="InterPro"/>
</dbReference>
<dbReference type="InterPro" id="IPR041166">
    <property type="entry name" value="Rubredoxin_2"/>
</dbReference>
<dbReference type="GO" id="GO:0005524">
    <property type="term" value="F:ATP binding"/>
    <property type="evidence" value="ECO:0007669"/>
    <property type="project" value="UniProtKB-UniRule"/>
</dbReference>
<feature type="short sequence motif" description="RadA KNRFG motif" evidence="11">
    <location>
        <begin position="257"/>
        <end position="261"/>
    </location>
</feature>
<reference evidence="15 16" key="1">
    <citation type="submission" date="2018-10" db="EMBL/GenBank/DDBJ databases">
        <title>Genomic Encyclopedia of Type Strains, Phase IV (KMG-IV): sequencing the most valuable type-strain genomes for metagenomic binning, comparative biology and taxonomic classification.</title>
        <authorList>
            <person name="Goeker M."/>
        </authorList>
    </citation>
    <scope>NUCLEOTIDE SEQUENCE [LARGE SCALE GENOMIC DNA]</scope>
    <source>
        <strain evidence="15 16">DSM 22228</strain>
    </source>
</reference>
<dbReference type="OrthoDB" id="9803906at2"/>
<evidence type="ECO:0000256" key="7">
    <source>
        <dbReference type="ARBA" id="ARBA00022840"/>
    </source>
</evidence>
<dbReference type="GO" id="GO:0004252">
    <property type="term" value="F:serine-type endopeptidase activity"/>
    <property type="evidence" value="ECO:0007669"/>
    <property type="project" value="InterPro"/>
</dbReference>
<keyword evidence="2 11" id="KW-0547">Nucleotide-binding</keyword>
<keyword evidence="7 11" id="KW-0067">ATP-binding</keyword>
<evidence type="ECO:0000256" key="10">
    <source>
        <dbReference type="ARBA" id="ARBA00023204"/>
    </source>
</evidence>
<sequence>MAKTPKRAYVCNECGADYPRWQGQCSECHAWNTITEVRLAASSNNRSDRFTGYAGDSGLSRIQTLSEISLEELPRFSTGFSEFDRVLGGGVVPGSAILIGGNPGAGKSTLLLQTMCRLSTQMKTLYVTGEESLQQVAMRAHRLGLPTEQLNMLSETSIEQICLLAEKEQPKLMVIDSIQVMHMAEIQSSPGSVSQVRETAAYLTRFAKTKGIAIIMVGHVTKDGSLAGPKVLEHCIDCSILLDGDADSRYRTLRSHKNRFGAVNELGVFAMTEQGLKEVSNPSAIFLSRGDEMSPGSSVMVLWEGTRPLLVEIQALVDHSMYGNPRRVTVGLEQNRLALLLAVLHRHGGLQMADQDVFVNVVGGVKVTETSADLALISALVSSFRNRPLPHDLVIFGEIGLGGEIRPVPSGQERISEAAKHGFKRAIVPAANVPKKQPADMKIYSVKKLSEALDILSDLS</sequence>
<keyword evidence="3 11" id="KW-0227">DNA damage</keyword>
<dbReference type="PANTHER" id="PTHR32472:SF10">
    <property type="entry name" value="DNA REPAIR PROTEIN RADA-LIKE PROTEIN"/>
    <property type="match status" value="1"/>
</dbReference>
<dbReference type="Gene3D" id="3.40.50.300">
    <property type="entry name" value="P-loop containing nucleotide triphosphate hydrolases"/>
    <property type="match status" value="1"/>
</dbReference>
<comment type="function">
    <text evidence="11">Plays a role in repairing double-strand DNA breaks, probably involving stabilizing or processing branched DNA or blocked replication forks.</text>
</comment>
<feature type="binding site" evidence="11">
    <location>
        <begin position="101"/>
        <end position="108"/>
    </location>
    <ligand>
        <name>ATP</name>
        <dbReference type="ChEBI" id="CHEBI:30616"/>
    </ligand>
</feature>
<evidence type="ECO:0000256" key="3">
    <source>
        <dbReference type="ARBA" id="ARBA00022763"/>
    </source>
</evidence>
<dbReference type="SMART" id="SM00382">
    <property type="entry name" value="AAA"/>
    <property type="match status" value="1"/>
</dbReference>
<dbReference type="Proteomes" id="UP000278542">
    <property type="component" value="Unassembled WGS sequence"/>
</dbReference>
<dbReference type="SUPFAM" id="SSF52540">
    <property type="entry name" value="P-loop containing nucleoside triphosphate hydrolases"/>
    <property type="match status" value="1"/>
</dbReference>
<dbReference type="InterPro" id="IPR008269">
    <property type="entry name" value="Lon_proteolytic"/>
</dbReference>
<dbReference type="PRINTS" id="PR01874">
    <property type="entry name" value="DNAREPAIRADA"/>
</dbReference>
<dbReference type="AlphaFoldDB" id="A0A495RC39"/>
<keyword evidence="8 11" id="KW-0346">Stress response</keyword>
<evidence type="ECO:0000256" key="12">
    <source>
        <dbReference type="NCBIfam" id="TIGR00416"/>
    </source>
</evidence>
<dbReference type="FunFam" id="3.40.50.300:FF:000050">
    <property type="entry name" value="DNA repair protein RadA"/>
    <property type="match status" value="1"/>
</dbReference>
<gene>
    <name evidence="11" type="primary">radA</name>
    <name evidence="15" type="ORF">DES39_1536</name>
</gene>
<evidence type="ECO:0000256" key="1">
    <source>
        <dbReference type="ARBA" id="ARBA00022723"/>
    </source>
</evidence>
<accession>A0A495RC39</accession>
<dbReference type="InterPro" id="IPR020588">
    <property type="entry name" value="RecA_ATP-bd"/>
</dbReference>
<keyword evidence="1 11" id="KW-0479">Metal-binding</keyword>
<comment type="caution">
    <text evidence="15">The sequence shown here is derived from an EMBL/GenBank/DDBJ whole genome shotgun (WGS) entry which is preliminary data.</text>
</comment>
<dbReference type="GO" id="GO:0008270">
    <property type="term" value="F:zinc ion binding"/>
    <property type="evidence" value="ECO:0007669"/>
    <property type="project" value="UniProtKB-KW"/>
</dbReference>
<dbReference type="Pfam" id="PF13481">
    <property type="entry name" value="AAA_25"/>
    <property type="match status" value="1"/>
</dbReference>
<evidence type="ECO:0000313" key="16">
    <source>
        <dbReference type="Proteomes" id="UP000278542"/>
    </source>
</evidence>